<feature type="compositionally biased region" description="Low complexity" evidence="12">
    <location>
        <begin position="168"/>
        <end position="187"/>
    </location>
</feature>
<dbReference type="OMA" id="VKCVFMD"/>
<dbReference type="SUPFAM" id="SSF47095">
    <property type="entry name" value="HMG-box"/>
    <property type="match status" value="1"/>
</dbReference>
<dbReference type="GeneTree" id="ENSGT00940000161652"/>
<dbReference type="eggNOG" id="KOG0527">
    <property type="taxonomic scope" value="Eukaryota"/>
</dbReference>
<reference evidence="14" key="3">
    <citation type="submission" date="2025-09" db="UniProtKB">
        <authorList>
            <consortium name="Ensembl"/>
        </authorList>
    </citation>
    <scope>IDENTIFICATION</scope>
</reference>
<dbReference type="Gene3D" id="1.10.30.10">
    <property type="entry name" value="High mobility group box domain"/>
    <property type="match status" value="1"/>
</dbReference>
<dbReference type="FunFam" id="1.10.30.10:FF:000007">
    <property type="entry name" value="Transcription factor SOX"/>
    <property type="match status" value="1"/>
</dbReference>
<keyword evidence="5 10" id="KW-0805">Transcription regulation</keyword>
<feature type="region of interest" description="Disordered" evidence="12">
    <location>
        <begin position="1"/>
        <end position="21"/>
    </location>
</feature>
<dbReference type="InterPro" id="IPR017386">
    <property type="entry name" value="SOX-12/11/4"/>
</dbReference>
<keyword evidence="7" id="KW-0010">Activator</keyword>
<dbReference type="InterPro" id="IPR009071">
    <property type="entry name" value="HMG_box_dom"/>
</dbReference>
<evidence type="ECO:0000256" key="2">
    <source>
        <dbReference type="ARBA" id="ARBA00022473"/>
    </source>
</evidence>
<dbReference type="SMART" id="SM00398">
    <property type="entry name" value="HMG"/>
    <property type="match status" value="1"/>
</dbReference>
<dbReference type="GO" id="GO:0045778">
    <property type="term" value="P:positive regulation of ossification"/>
    <property type="evidence" value="ECO:0007669"/>
    <property type="project" value="Ensembl"/>
</dbReference>
<dbReference type="GO" id="GO:0000978">
    <property type="term" value="F:RNA polymerase II cis-regulatory region sequence-specific DNA binding"/>
    <property type="evidence" value="ECO:0007669"/>
    <property type="project" value="Ensembl"/>
</dbReference>
<evidence type="ECO:0000256" key="9">
    <source>
        <dbReference type="ARBA" id="ARBA00023242"/>
    </source>
</evidence>
<dbReference type="Ensembl" id="ENSOGAT00000017050.2">
    <property type="protein sequence ID" value="ENSOGAP00000015264.2"/>
    <property type="gene ID" value="ENSOGAG00000017044.2"/>
</dbReference>
<dbReference type="Pfam" id="PF00505">
    <property type="entry name" value="HMG_box"/>
    <property type="match status" value="1"/>
</dbReference>
<feature type="compositionally biased region" description="Gly residues" evidence="12">
    <location>
        <begin position="143"/>
        <end position="154"/>
    </location>
</feature>
<dbReference type="InParanoid" id="H0XGP9"/>
<feature type="DNA-binding region" description="HMG box" evidence="11">
    <location>
        <begin position="49"/>
        <end position="117"/>
    </location>
</feature>
<dbReference type="AlphaFoldDB" id="H0XGP9"/>
<dbReference type="GO" id="GO:0060253">
    <property type="term" value="P:negative regulation of glial cell proliferation"/>
    <property type="evidence" value="ECO:0007669"/>
    <property type="project" value="Ensembl"/>
</dbReference>
<dbReference type="GO" id="GO:0010629">
    <property type="term" value="P:negative regulation of gene expression"/>
    <property type="evidence" value="ECO:0007669"/>
    <property type="project" value="Ensembl"/>
</dbReference>
<evidence type="ECO:0000313" key="14">
    <source>
        <dbReference type="Ensembl" id="ENSOGAP00000015264.2"/>
    </source>
</evidence>
<dbReference type="PIRSF" id="PIRSF038098">
    <property type="entry name" value="SOX-12/11/4a"/>
    <property type="match status" value="1"/>
</dbReference>
<dbReference type="GO" id="GO:0000122">
    <property type="term" value="P:negative regulation of transcription by RNA polymerase II"/>
    <property type="evidence" value="ECO:0007669"/>
    <property type="project" value="Ensembl"/>
</dbReference>
<dbReference type="GO" id="GO:0048593">
    <property type="term" value="P:camera-type eye morphogenesis"/>
    <property type="evidence" value="ECO:0007669"/>
    <property type="project" value="TreeGrafter"/>
</dbReference>
<evidence type="ECO:0000256" key="3">
    <source>
        <dbReference type="ARBA" id="ARBA00022782"/>
    </source>
</evidence>
<dbReference type="InterPro" id="IPR050140">
    <property type="entry name" value="SRY-related_HMG-box_TF-like"/>
</dbReference>
<dbReference type="InterPro" id="IPR036910">
    <property type="entry name" value="HMG_box_dom_sf"/>
</dbReference>
<evidence type="ECO:0000256" key="6">
    <source>
        <dbReference type="ARBA" id="ARBA00023125"/>
    </source>
</evidence>
<dbReference type="STRING" id="30611.ENSOGAP00000015264"/>
<keyword evidence="9 10" id="KW-0539">Nucleus</keyword>
<dbReference type="GO" id="GO:0045669">
    <property type="term" value="P:positive regulation of osteoblast differentiation"/>
    <property type="evidence" value="ECO:0007669"/>
    <property type="project" value="Ensembl"/>
</dbReference>
<protein>
    <recommendedName>
        <fullName evidence="10">Transcription factor SOX</fullName>
    </recommendedName>
</protein>
<evidence type="ECO:0000256" key="11">
    <source>
        <dbReference type="PROSITE-ProRule" id="PRU00267"/>
    </source>
</evidence>
<dbReference type="GO" id="GO:0007420">
    <property type="term" value="P:brain development"/>
    <property type="evidence" value="ECO:0007669"/>
    <property type="project" value="TreeGrafter"/>
</dbReference>
<reference evidence="15" key="1">
    <citation type="submission" date="2011-03" db="EMBL/GenBank/DDBJ databases">
        <title>Version 3 of the genome sequence of Otolemur garnettii (Bushbaby).</title>
        <authorList>
            <consortium name="The Broad Institute Genome Sequencing Platform"/>
            <person name="Di Palma F."/>
            <person name="Johnson J."/>
            <person name="Lander E.S."/>
            <person name="Lindblad-Toh K."/>
            <person name="Jaffe D.B."/>
            <person name="Gnerre S."/>
            <person name="MacCallum I."/>
            <person name="Przybylski D."/>
            <person name="Ribeiro F.J."/>
            <person name="Burton J.N."/>
            <person name="Walker B.J."/>
            <person name="Sharpe T."/>
            <person name="Hall G."/>
        </authorList>
    </citation>
    <scope>NUCLEOTIDE SEQUENCE [LARGE SCALE GENOMIC DNA]</scope>
</reference>
<dbReference type="GO" id="GO:0001228">
    <property type="term" value="F:DNA-binding transcription activator activity, RNA polymerase II-specific"/>
    <property type="evidence" value="ECO:0007669"/>
    <property type="project" value="TreeGrafter"/>
</dbReference>
<evidence type="ECO:0000256" key="10">
    <source>
        <dbReference type="PIRNR" id="PIRNR038098"/>
    </source>
</evidence>
<dbReference type="GO" id="GO:0017015">
    <property type="term" value="P:regulation of transforming growth factor beta receptor signaling pathway"/>
    <property type="evidence" value="ECO:0007669"/>
    <property type="project" value="Ensembl"/>
</dbReference>
<dbReference type="Proteomes" id="UP000005225">
    <property type="component" value="Unassembled WGS sequence"/>
</dbReference>
<dbReference type="GO" id="GO:0005654">
    <property type="term" value="C:nucleoplasm"/>
    <property type="evidence" value="ECO:0007669"/>
    <property type="project" value="Ensembl"/>
</dbReference>
<dbReference type="GO" id="GO:0030182">
    <property type="term" value="P:neuron differentiation"/>
    <property type="evidence" value="ECO:0007669"/>
    <property type="project" value="Ensembl"/>
</dbReference>
<keyword evidence="6 10" id="KW-0238">DNA-binding</keyword>
<evidence type="ECO:0000256" key="7">
    <source>
        <dbReference type="ARBA" id="ARBA00023159"/>
    </source>
</evidence>
<name>H0XGP9_OTOGA</name>
<dbReference type="GO" id="GO:0045666">
    <property type="term" value="P:positive regulation of neuron differentiation"/>
    <property type="evidence" value="ECO:0007669"/>
    <property type="project" value="Ensembl"/>
</dbReference>
<dbReference type="HOGENOM" id="CLU_043342_0_0_1"/>
<keyword evidence="2" id="KW-0217">Developmental protein</keyword>
<keyword evidence="8 10" id="KW-0804">Transcription</keyword>
<keyword evidence="3" id="KW-0221">Differentiation</keyword>
<dbReference type="CDD" id="cd22037">
    <property type="entry name" value="HMG-box_SoxC_SOX11"/>
    <property type="match status" value="1"/>
</dbReference>
<feature type="compositionally biased region" description="Low complexity" evidence="12">
    <location>
        <begin position="306"/>
        <end position="334"/>
    </location>
</feature>
<keyword evidence="15" id="KW-1185">Reference proteome</keyword>
<sequence length="421" mass="44551">MVQQAESLEAESNLPREALDTEEGEFMACSPVALDESDPDWCKTASGHIKRPMNAFMVWSKIERRKIMEQSPDMHNAEISKRLGKRWKMLKDSEKIPFIREAERLRLKHMADYPDYKYRPRKKPKMDPSAKPSASQSPEKSAAGGGGAGGGAGGAKTSKGSSKKCGKLKAPAAAGAKPGAGKAAQPGDYGGAGDDYVLGSLRVSGAGGGGAGKTVKCVFLDEDDEDDEDDDELQLQIKQEPDELLRRYNVAKVPASPTLSSSAESPEGASLYDEVRAGATSGAGGGSRLYYSFKNITKQHPPPLAQPALSPASSRSVSTSSSSSSSSGSSSSSSGEDADDLMFDLSLNFSQSAHSATEQQLGAGAAAGNLSLSLVDKDLDSFSEGSLGSHFEFPDYCTPELSEMIAGDWLEANFSDLVFTY</sequence>
<dbReference type="GO" id="GO:0050672">
    <property type="term" value="P:negative regulation of lymphocyte proliferation"/>
    <property type="evidence" value="ECO:0007669"/>
    <property type="project" value="Ensembl"/>
</dbReference>
<dbReference type="PANTHER" id="PTHR10270">
    <property type="entry name" value="SOX TRANSCRIPTION FACTOR"/>
    <property type="match status" value="1"/>
</dbReference>
<evidence type="ECO:0000256" key="1">
    <source>
        <dbReference type="ARBA" id="ARBA00004123"/>
    </source>
</evidence>
<dbReference type="GO" id="GO:0010628">
    <property type="term" value="P:positive regulation of gene expression"/>
    <property type="evidence" value="ECO:0007669"/>
    <property type="project" value="Ensembl"/>
</dbReference>
<feature type="region of interest" description="Disordered" evidence="12">
    <location>
        <begin position="301"/>
        <end position="338"/>
    </location>
</feature>
<accession>H0XGP9</accession>
<keyword evidence="4" id="KW-0524">Neurogenesis</keyword>
<feature type="domain" description="HMG box" evidence="13">
    <location>
        <begin position="49"/>
        <end position="117"/>
    </location>
</feature>
<reference evidence="14" key="2">
    <citation type="submission" date="2025-08" db="UniProtKB">
        <authorList>
            <consortium name="Ensembl"/>
        </authorList>
    </citation>
    <scope>IDENTIFICATION</scope>
</reference>
<evidence type="ECO:0000259" key="13">
    <source>
        <dbReference type="PROSITE" id="PS50118"/>
    </source>
</evidence>
<evidence type="ECO:0000256" key="5">
    <source>
        <dbReference type="ARBA" id="ARBA00023015"/>
    </source>
</evidence>
<evidence type="ECO:0000256" key="12">
    <source>
        <dbReference type="SAM" id="MobiDB-lite"/>
    </source>
</evidence>
<dbReference type="GO" id="GO:0005886">
    <property type="term" value="C:plasma membrane"/>
    <property type="evidence" value="ECO:0007669"/>
    <property type="project" value="Ensembl"/>
</dbReference>
<organism evidence="14 15">
    <name type="scientific">Otolemur garnettii</name>
    <name type="common">Small-eared galago</name>
    <name type="synonym">Garnett's greater bushbaby</name>
    <dbReference type="NCBI Taxonomy" id="30611"/>
    <lineage>
        <taxon>Eukaryota</taxon>
        <taxon>Metazoa</taxon>
        <taxon>Chordata</taxon>
        <taxon>Craniata</taxon>
        <taxon>Vertebrata</taxon>
        <taxon>Euteleostomi</taxon>
        <taxon>Mammalia</taxon>
        <taxon>Eutheria</taxon>
        <taxon>Euarchontoglires</taxon>
        <taxon>Primates</taxon>
        <taxon>Strepsirrhini</taxon>
        <taxon>Lorisiformes</taxon>
        <taxon>Galagidae</taxon>
        <taxon>Otolemur</taxon>
    </lineage>
</organism>
<dbReference type="GO" id="GO:2000648">
    <property type="term" value="P:positive regulation of stem cell proliferation"/>
    <property type="evidence" value="ECO:0007669"/>
    <property type="project" value="Ensembl"/>
</dbReference>
<evidence type="ECO:0000256" key="8">
    <source>
        <dbReference type="ARBA" id="ARBA00023163"/>
    </source>
</evidence>
<dbReference type="EMBL" id="AAQR03147344">
    <property type="status" value="NOT_ANNOTATED_CDS"/>
    <property type="molecule type" value="Genomic_DNA"/>
</dbReference>
<feature type="region of interest" description="Disordered" evidence="12">
    <location>
        <begin position="116"/>
        <end position="214"/>
    </location>
</feature>
<dbReference type="PANTHER" id="PTHR10270:SF113">
    <property type="entry name" value="TRANSCRIPTION FACTOR SOX-11"/>
    <property type="match status" value="1"/>
</dbReference>
<comment type="subcellular location">
    <subcellularLocation>
        <location evidence="1 10">Nucleus</location>
    </subcellularLocation>
</comment>
<dbReference type="FunCoup" id="H0XGP9">
    <property type="interactions" value="854"/>
</dbReference>
<proteinExistence type="predicted"/>
<dbReference type="PROSITE" id="PS50118">
    <property type="entry name" value="HMG_BOX_2"/>
    <property type="match status" value="1"/>
</dbReference>
<evidence type="ECO:0000256" key="4">
    <source>
        <dbReference type="ARBA" id="ARBA00022902"/>
    </source>
</evidence>
<evidence type="ECO:0000313" key="15">
    <source>
        <dbReference type="Proteomes" id="UP000005225"/>
    </source>
</evidence>